<evidence type="ECO:0000313" key="5">
    <source>
        <dbReference type="EMBL" id="PKG30850.1"/>
    </source>
</evidence>
<name>A0A2N0ZMW2_9BACI</name>
<comment type="caution">
    <text evidence="5">The sequence shown here is derived from an EMBL/GenBank/DDBJ whole genome shotgun (WGS) entry which is preliminary data.</text>
</comment>
<accession>A0A2N0ZMW2</accession>
<feature type="domain" description="Tape measure protein N-terminal" evidence="4">
    <location>
        <begin position="211"/>
        <end position="403"/>
    </location>
</feature>
<evidence type="ECO:0000256" key="2">
    <source>
        <dbReference type="SAM" id="MobiDB-lite"/>
    </source>
</evidence>
<organism evidence="5 6">
    <name type="scientific">Cytobacillus horneckiae</name>
    <dbReference type="NCBI Taxonomy" id="549687"/>
    <lineage>
        <taxon>Bacteria</taxon>
        <taxon>Bacillati</taxon>
        <taxon>Bacillota</taxon>
        <taxon>Bacilli</taxon>
        <taxon>Bacillales</taxon>
        <taxon>Bacillaceae</taxon>
        <taxon>Cytobacillus</taxon>
    </lineage>
</organism>
<keyword evidence="1" id="KW-0175">Coiled coil</keyword>
<evidence type="ECO:0000313" key="6">
    <source>
        <dbReference type="Proteomes" id="UP000233343"/>
    </source>
</evidence>
<reference evidence="5 6" key="1">
    <citation type="journal article" date="2010" name="Int. J. Syst. Evol. Microbiol.">
        <title>Bacillus horneckiae sp. nov., isolated from a spacecraft-assembly clean room.</title>
        <authorList>
            <person name="Vaishampayan P."/>
            <person name="Probst A."/>
            <person name="Krishnamurthi S."/>
            <person name="Ghosh S."/>
            <person name="Osman S."/>
            <person name="McDowall A."/>
            <person name="Ruckmani A."/>
            <person name="Mayilraj S."/>
            <person name="Venkateswaran K."/>
        </authorList>
    </citation>
    <scope>NUCLEOTIDE SEQUENCE [LARGE SCALE GENOMIC DNA]</scope>
    <source>
        <strain evidence="6">1PO1SC</strain>
    </source>
</reference>
<keyword evidence="6" id="KW-1185">Reference proteome</keyword>
<dbReference type="NCBIfam" id="TIGR02675">
    <property type="entry name" value="tape_meas_nterm"/>
    <property type="match status" value="1"/>
</dbReference>
<keyword evidence="3" id="KW-0472">Membrane</keyword>
<feature type="region of interest" description="Disordered" evidence="2">
    <location>
        <begin position="31"/>
        <end position="51"/>
    </location>
</feature>
<dbReference type="SUPFAM" id="SSF58104">
    <property type="entry name" value="Methyl-accepting chemotaxis protein (MCP) signaling domain"/>
    <property type="match status" value="1"/>
</dbReference>
<evidence type="ECO:0000256" key="3">
    <source>
        <dbReference type="SAM" id="Phobius"/>
    </source>
</evidence>
<dbReference type="Pfam" id="PF20155">
    <property type="entry name" value="TMP_3"/>
    <property type="match status" value="1"/>
</dbReference>
<keyword evidence="3" id="KW-1133">Transmembrane helix</keyword>
<feature type="coiled-coil region" evidence="1">
    <location>
        <begin position="718"/>
        <end position="752"/>
    </location>
</feature>
<protein>
    <recommendedName>
        <fullName evidence="4">Tape measure protein N-terminal domain-containing protein</fullName>
    </recommendedName>
</protein>
<evidence type="ECO:0000256" key="1">
    <source>
        <dbReference type="SAM" id="Coils"/>
    </source>
</evidence>
<dbReference type="InterPro" id="IPR013491">
    <property type="entry name" value="Tape_meas_N"/>
</dbReference>
<keyword evidence="3" id="KW-0812">Transmembrane</keyword>
<sequence>MADGSIRIEIEVDGRQINTVVRELDNLENAATRSGRGVQSSADSLSDLGNSSANAGNSIRGASNAVDDLGASSTNAGRSLDGADSAVDGLGVSSEQAARGVQGAASSLEGLSDSGVDAGRNLDGADRAIDELGGSSAQAASGVQGVSNSLDDVSTNANSAAHNVNAASDQVENVGRETNNASVGIKELAISLGLVALASKAFEVLKASMDAAISRFDTLNAFPVIMEQVGFSAKESQAAIDKLSTGIDGLPTTLDTVAATTQRIATMTNDLDGAVNATLALNNAFIASGSDSANAARGLEQYVQMLAKGEVDLQSWRTLQETMGLALNEVAKAFGFAGASAQNDLYSALQEGTITFDQFNAKIIELDQATGGFAERAKTSSSGIATSLGNLRNAAAKGIADIIKSFDKLSQKVTGKDIAQNIDSLKAIINQSFKVIGSVIESATPIVQAFGSAVGATLPVVKALSPVLISLAAAFAAQLIINKVVIAVKASNTAMLTAAASQQALTLATRAQVVAQIASTSATRADTLATMANTGAISLGSLAIGVLSGKIKLATAAKIAWAAATKLVMGPIGWITLGIGALVGAVVGLVKWFNKTSEEEKKLAEETEKLGESVNSLNEEINTNAEAYKKNQTEINASAMANEELAKKIEDLAGKEKKSAAEKAMLNSYIEQLNGSIDGLNLAYNEEAGALSMSSEELRARLDLMKETEAGMAAQERLTEIIEEQNTAQMKLDEINEKREEWNRKLEEGAVKSGKYKDEVAKLDEKELALKETLALLAKQYGLTEEQIIASAENAASAVEEGNLRQITSYEELGDLHKEVFDNMKNAYDELVENATNAFDRMNEESKVSADEMIANLEHNQKMTQQWGENVAKLYDWAGKEGHEGFLSWLETMGPESAAELAVVSNMSDSELKKFAELMDKGAEVAGDSFKTSLGNEFDEAVDVMVSFVDNGSSTLREQIKSSGFDEIGSMIPKGLVEGVEKNSKAVGAATTAMAEDSTNAAKNALEINSPSKVFQRMGSGITEGLVLGINQGSNAVLQSVQKMFKSVLESSERNFKQISKGHDDSVKIIEKSLKKLPKVTQEAMKSMLDRMKSGANDQTKTMRMLAVNLITPFNNTRGQFNSVGRNAMAGLNQGLLAGRAMVLSTARSIANSVASTMKSALRIHSPSRRMRDDVGKMIPAGIALGIRENAKSVYKELDTLSKGMILTSTPEQALGTSRMATINTGAAVSAMKNNNDIFKGIYDDSKVISLLKQIADKSGDIFLAEDKVGSFVDKNQGLRTFLASRRVAFDE</sequence>
<dbReference type="EMBL" id="PISD01000004">
    <property type="protein sequence ID" value="PKG30850.1"/>
    <property type="molecule type" value="Genomic_DNA"/>
</dbReference>
<gene>
    <name evidence="5" type="ORF">CWS20_01135</name>
</gene>
<proteinExistence type="predicted"/>
<dbReference type="Proteomes" id="UP000233343">
    <property type="component" value="Unassembled WGS sequence"/>
</dbReference>
<evidence type="ECO:0000259" key="4">
    <source>
        <dbReference type="Pfam" id="PF20155"/>
    </source>
</evidence>
<feature type="transmembrane region" description="Helical" evidence="3">
    <location>
        <begin position="572"/>
        <end position="593"/>
    </location>
</feature>